<organism evidence="2 3">
    <name type="scientific">Natrinema salsiterrestre</name>
    <dbReference type="NCBI Taxonomy" id="2950540"/>
    <lineage>
        <taxon>Archaea</taxon>
        <taxon>Methanobacteriati</taxon>
        <taxon>Methanobacteriota</taxon>
        <taxon>Stenosarchaea group</taxon>
        <taxon>Halobacteria</taxon>
        <taxon>Halobacteriales</taxon>
        <taxon>Natrialbaceae</taxon>
        <taxon>Natrinema</taxon>
    </lineage>
</organism>
<accession>A0A9Q4Q351</accession>
<feature type="compositionally biased region" description="Polar residues" evidence="1">
    <location>
        <begin position="313"/>
        <end position="327"/>
    </location>
</feature>
<proteinExistence type="predicted"/>
<gene>
    <name evidence="2" type="ORF">NDI89_16470</name>
</gene>
<protein>
    <submittedName>
        <fullName evidence="2">Uncharacterized protein</fullName>
    </submittedName>
</protein>
<dbReference type="AlphaFoldDB" id="A0A9Q4Q351"/>
<evidence type="ECO:0000313" key="2">
    <source>
        <dbReference type="EMBL" id="MDF9747181.1"/>
    </source>
</evidence>
<sequence>MARHPRDPDDERLVCADVLGAFGVTAADIRREEVSDERLEAVLAEVLADEVDRTSVLRRTITWGDRGFACPPQYSRADLAGELEAVFDAIGWSFAVEPAEAGLELTATDPRGRSREASVTYPDTPLGEHNLPAVLWTINETILAGTGARFVLLSPGRKRWRVALIEESELERLRDHYGPRIAAFDRPLCPEGGLAAYVSTERAADATGAAGESPGNGGDNGDPWPSWALERDSCRSADATGNDASVGDESGRRAPTVRSIGSTVDGSSDVDGFELRGSPSVSRSDDEGEGEDESDVGTETNDRTSTADEFGSLSGTSTTARVTNDSFGTDVDWQSEDDRYQALGAALGAGGRVSVRGLLEDDEFLPELPAVEPDETRIEFEDEFDPEAVSEAAAAAEESGFEWVDTGSVERTRVSNG</sequence>
<comment type="caution">
    <text evidence="2">The sequence shown here is derived from an EMBL/GenBank/DDBJ whole genome shotgun (WGS) entry which is preliminary data.</text>
</comment>
<keyword evidence="3" id="KW-1185">Reference proteome</keyword>
<feature type="region of interest" description="Disordered" evidence="1">
    <location>
        <begin position="392"/>
        <end position="417"/>
    </location>
</feature>
<evidence type="ECO:0000313" key="3">
    <source>
        <dbReference type="Proteomes" id="UP001154061"/>
    </source>
</evidence>
<reference evidence="2" key="1">
    <citation type="submission" date="2022-06" db="EMBL/GenBank/DDBJ databases">
        <title>Natrinema sp. a new haloarchaeum isolate from saline soil.</title>
        <authorList>
            <person name="Strakova D."/>
            <person name="Galisteo C."/>
            <person name="Sanchez-Porro C."/>
            <person name="Ventosa A."/>
        </authorList>
    </citation>
    <scope>NUCLEOTIDE SEQUENCE</scope>
    <source>
        <strain evidence="2">S1CR25-10</strain>
    </source>
</reference>
<feature type="compositionally biased region" description="Acidic residues" evidence="1">
    <location>
        <begin position="286"/>
        <end position="296"/>
    </location>
</feature>
<dbReference type="Proteomes" id="UP001154061">
    <property type="component" value="Unassembled WGS sequence"/>
</dbReference>
<feature type="compositionally biased region" description="Basic and acidic residues" evidence="1">
    <location>
        <begin position="408"/>
        <end position="417"/>
    </location>
</feature>
<dbReference type="EMBL" id="JAMQOT010000006">
    <property type="protein sequence ID" value="MDF9747181.1"/>
    <property type="molecule type" value="Genomic_DNA"/>
</dbReference>
<feature type="region of interest" description="Disordered" evidence="1">
    <location>
        <begin position="205"/>
        <end position="334"/>
    </location>
</feature>
<name>A0A9Q4Q351_9EURY</name>
<evidence type="ECO:0000256" key="1">
    <source>
        <dbReference type="SAM" id="MobiDB-lite"/>
    </source>
</evidence>
<dbReference type="RefSeq" id="WP_277523042.1">
    <property type="nucleotide sequence ID" value="NZ_JAMQOT010000006.1"/>
</dbReference>